<feature type="signal peptide" evidence="1">
    <location>
        <begin position="1"/>
        <end position="26"/>
    </location>
</feature>
<reference evidence="2" key="1">
    <citation type="journal article" date="2020" name="Nat. Commun.">
        <title>Large-scale genome sequencing of mycorrhizal fungi provides insights into the early evolution of symbiotic traits.</title>
        <authorList>
            <person name="Miyauchi S."/>
            <person name="Kiss E."/>
            <person name="Kuo A."/>
            <person name="Drula E."/>
            <person name="Kohler A."/>
            <person name="Sanchez-Garcia M."/>
            <person name="Morin E."/>
            <person name="Andreopoulos B."/>
            <person name="Barry K.W."/>
            <person name="Bonito G."/>
            <person name="Buee M."/>
            <person name="Carver A."/>
            <person name="Chen C."/>
            <person name="Cichocki N."/>
            <person name="Clum A."/>
            <person name="Culley D."/>
            <person name="Crous P.W."/>
            <person name="Fauchery L."/>
            <person name="Girlanda M."/>
            <person name="Hayes R.D."/>
            <person name="Keri Z."/>
            <person name="LaButti K."/>
            <person name="Lipzen A."/>
            <person name="Lombard V."/>
            <person name="Magnuson J."/>
            <person name="Maillard F."/>
            <person name="Murat C."/>
            <person name="Nolan M."/>
            <person name="Ohm R.A."/>
            <person name="Pangilinan J."/>
            <person name="Pereira M.F."/>
            <person name="Perotto S."/>
            <person name="Peter M."/>
            <person name="Pfister S."/>
            <person name="Riley R."/>
            <person name="Sitrit Y."/>
            <person name="Stielow J.B."/>
            <person name="Szollosi G."/>
            <person name="Zifcakova L."/>
            <person name="Stursova M."/>
            <person name="Spatafora J.W."/>
            <person name="Tedersoo L."/>
            <person name="Vaario L.M."/>
            <person name="Yamada A."/>
            <person name="Yan M."/>
            <person name="Wang P."/>
            <person name="Xu J."/>
            <person name="Bruns T."/>
            <person name="Baldrian P."/>
            <person name="Vilgalys R."/>
            <person name="Dunand C."/>
            <person name="Henrissat B."/>
            <person name="Grigoriev I.V."/>
            <person name="Hibbett D."/>
            <person name="Nagy L.G."/>
            <person name="Martin F.M."/>
        </authorList>
    </citation>
    <scope>NUCLEOTIDE SEQUENCE</scope>
    <source>
        <strain evidence="2">UH-Tt-Lm1</strain>
    </source>
</reference>
<reference evidence="2" key="2">
    <citation type="submission" date="2020-11" db="EMBL/GenBank/DDBJ databases">
        <authorList>
            <consortium name="DOE Joint Genome Institute"/>
            <person name="Kuo A."/>
            <person name="Miyauchi S."/>
            <person name="Kiss E."/>
            <person name="Drula E."/>
            <person name="Kohler A."/>
            <person name="Sanchez-Garcia M."/>
            <person name="Andreopoulos B."/>
            <person name="Barry K.W."/>
            <person name="Bonito G."/>
            <person name="Buee M."/>
            <person name="Carver A."/>
            <person name="Chen C."/>
            <person name="Cichocki N."/>
            <person name="Clum A."/>
            <person name="Culley D."/>
            <person name="Crous P.W."/>
            <person name="Fauchery L."/>
            <person name="Girlanda M."/>
            <person name="Hayes R."/>
            <person name="Keri Z."/>
            <person name="Labutti K."/>
            <person name="Lipzen A."/>
            <person name="Lombard V."/>
            <person name="Magnuson J."/>
            <person name="Maillard F."/>
            <person name="Morin E."/>
            <person name="Murat C."/>
            <person name="Nolan M."/>
            <person name="Ohm R."/>
            <person name="Pangilinan J."/>
            <person name="Pereira M."/>
            <person name="Perotto S."/>
            <person name="Peter M."/>
            <person name="Riley R."/>
            <person name="Sitrit Y."/>
            <person name="Stielow B."/>
            <person name="Szollosi G."/>
            <person name="Zifcakova L."/>
            <person name="Stursova M."/>
            <person name="Spatafora J.W."/>
            <person name="Tedersoo L."/>
            <person name="Vaario L.-M."/>
            <person name="Yamada A."/>
            <person name="Yan M."/>
            <person name="Wang P."/>
            <person name="Xu J."/>
            <person name="Bruns T."/>
            <person name="Baldrian P."/>
            <person name="Vilgalys R."/>
            <person name="Henrissat B."/>
            <person name="Grigoriev I.V."/>
            <person name="Hibbett D."/>
            <person name="Nagy L.G."/>
            <person name="Martin F.M."/>
        </authorList>
    </citation>
    <scope>NUCLEOTIDE SEQUENCE</scope>
    <source>
        <strain evidence="2">UH-Tt-Lm1</strain>
    </source>
</reference>
<dbReference type="AlphaFoldDB" id="A0A9P6HF58"/>
<evidence type="ECO:0000313" key="3">
    <source>
        <dbReference type="Proteomes" id="UP000736335"/>
    </source>
</evidence>
<comment type="caution">
    <text evidence="2">The sequence shown here is derived from an EMBL/GenBank/DDBJ whole genome shotgun (WGS) entry which is preliminary data.</text>
</comment>
<protein>
    <recommendedName>
        <fullName evidence="4">Secreted protein</fullName>
    </recommendedName>
</protein>
<evidence type="ECO:0000313" key="2">
    <source>
        <dbReference type="EMBL" id="KAF9783969.1"/>
    </source>
</evidence>
<sequence>MQPWFASAWLLRCMAPFCNVWSLVQGIPRNSIRPVVVDNQVKLNLSDECVLVAGLVVYNRRSSSITTSHDSKPRIVFLTISLTNGKKTQGQTCLRLVCSQSDRSPTHVLSRLSFVASRHVI</sequence>
<gene>
    <name evidence="2" type="ORF">BJ322DRAFT_888592</name>
</gene>
<evidence type="ECO:0008006" key="4">
    <source>
        <dbReference type="Google" id="ProtNLM"/>
    </source>
</evidence>
<keyword evidence="1" id="KW-0732">Signal</keyword>
<dbReference type="Proteomes" id="UP000736335">
    <property type="component" value="Unassembled WGS sequence"/>
</dbReference>
<keyword evidence="3" id="KW-1185">Reference proteome</keyword>
<dbReference type="EMBL" id="WIUZ02000009">
    <property type="protein sequence ID" value="KAF9783969.1"/>
    <property type="molecule type" value="Genomic_DNA"/>
</dbReference>
<accession>A0A9P6HF58</accession>
<evidence type="ECO:0000256" key="1">
    <source>
        <dbReference type="SAM" id="SignalP"/>
    </source>
</evidence>
<organism evidence="2 3">
    <name type="scientific">Thelephora terrestris</name>
    <dbReference type="NCBI Taxonomy" id="56493"/>
    <lineage>
        <taxon>Eukaryota</taxon>
        <taxon>Fungi</taxon>
        <taxon>Dikarya</taxon>
        <taxon>Basidiomycota</taxon>
        <taxon>Agaricomycotina</taxon>
        <taxon>Agaricomycetes</taxon>
        <taxon>Thelephorales</taxon>
        <taxon>Thelephoraceae</taxon>
        <taxon>Thelephora</taxon>
    </lineage>
</organism>
<feature type="chain" id="PRO_5040137817" description="Secreted protein" evidence="1">
    <location>
        <begin position="27"/>
        <end position="121"/>
    </location>
</feature>
<name>A0A9P6HF58_9AGAM</name>
<proteinExistence type="predicted"/>